<dbReference type="Pfam" id="PF13041">
    <property type="entry name" value="PPR_2"/>
    <property type="match status" value="1"/>
</dbReference>
<dbReference type="Gene3D" id="1.25.40.10">
    <property type="entry name" value="Tetratricopeptide repeat domain"/>
    <property type="match status" value="2"/>
</dbReference>
<organism evidence="4 5">
    <name type="scientific">Olea europaea subsp. europaea</name>
    <dbReference type="NCBI Taxonomy" id="158383"/>
    <lineage>
        <taxon>Eukaryota</taxon>
        <taxon>Viridiplantae</taxon>
        <taxon>Streptophyta</taxon>
        <taxon>Embryophyta</taxon>
        <taxon>Tracheophyta</taxon>
        <taxon>Spermatophyta</taxon>
        <taxon>Magnoliopsida</taxon>
        <taxon>eudicotyledons</taxon>
        <taxon>Gunneridae</taxon>
        <taxon>Pentapetalae</taxon>
        <taxon>asterids</taxon>
        <taxon>lamiids</taxon>
        <taxon>Lamiales</taxon>
        <taxon>Oleaceae</taxon>
        <taxon>Oleeae</taxon>
        <taxon>Olea</taxon>
    </lineage>
</organism>
<proteinExistence type="inferred from homology"/>
<evidence type="ECO:0000256" key="1">
    <source>
        <dbReference type="ARBA" id="ARBA00007626"/>
    </source>
</evidence>
<dbReference type="InterPro" id="IPR011990">
    <property type="entry name" value="TPR-like_helical_dom_sf"/>
</dbReference>
<gene>
    <name evidence="4" type="ORF">OLEA9_A057260</name>
</gene>
<feature type="repeat" description="PPR" evidence="3">
    <location>
        <begin position="126"/>
        <end position="160"/>
    </location>
</feature>
<dbReference type="EMBL" id="CACTIH010004107">
    <property type="protein sequence ID" value="CAA2989489.1"/>
    <property type="molecule type" value="Genomic_DNA"/>
</dbReference>
<dbReference type="PANTHER" id="PTHR47939:SF1">
    <property type="entry name" value="OS04G0684500 PROTEIN"/>
    <property type="match status" value="1"/>
</dbReference>
<evidence type="ECO:0000313" key="5">
    <source>
        <dbReference type="Proteomes" id="UP000594638"/>
    </source>
</evidence>
<dbReference type="OrthoDB" id="185373at2759"/>
<sequence>MEEEGFEMSLVTYSILVGGFAKIVNIDKCFFAISGIAAELWFKEAKEKLTSLNAIIYGNKIYANWCYLCSSIFSAVTAIFYLHNFVSLITPNTADKDLTWIVLKHWLERWKSRVVVVLEWSGNEDTSRTFMPIIHAFAKSGETRKALNIFNMTRRSGCIPTVHTFNALILGLVEKRQVLVLMSTHTTIMHGYASLGDTGKAFEYFSKVKSIGLELDVFTYDYEALFNSCCKLGRMQSALAVTKQMNAQNIP</sequence>
<reference evidence="4 5" key="1">
    <citation type="submission" date="2019-12" db="EMBL/GenBank/DDBJ databases">
        <authorList>
            <person name="Alioto T."/>
            <person name="Alioto T."/>
            <person name="Gomez Garrido J."/>
        </authorList>
    </citation>
    <scope>NUCLEOTIDE SEQUENCE [LARGE SCALE GENOMIC DNA]</scope>
</reference>
<evidence type="ECO:0000256" key="2">
    <source>
        <dbReference type="ARBA" id="ARBA00022737"/>
    </source>
</evidence>
<accession>A0A8S0SB62</accession>
<evidence type="ECO:0000256" key="3">
    <source>
        <dbReference type="PROSITE-ProRule" id="PRU00708"/>
    </source>
</evidence>
<name>A0A8S0SB62_OLEEU</name>
<dbReference type="PROSITE" id="PS51375">
    <property type="entry name" value="PPR"/>
    <property type="match status" value="1"/>
</dbReference>
<dbReference type="Pfam" id="PF01535">
    <property type="entry name" value="PPR"/>
    <property type="match status" value="2"/>
</dbReference>
<dbReference type="NCBIfam" id="TIGR00756">
    <property type="entry name" value="PPR"/>
    <property type="match status" value="3"/>
</dbReference>
<comment type="similarity">
    <text evidence="1">Belongs to the PPR family. P subfamily.</text>
</comment>
<dbReference type="AlphaFoldDB" id="A0A8S0SB62"/>
<evidence type="ECO:0000313" key="4">
    <source>
        <dbReference type="EMBL" id="CAA2989489.1"/>
    </source>
</evidence>
<keyword evidence="5" id="KW-1185">Reference proteome</keyword>
<dbReference type="Proteomes" id="UP000594638">
    <property type="component" value="Unassembled WGS sequence"/>
</dbReference>
<dbReference type="PANTHER" id="PTHR47939">
    <property type="entry name" value="MEMBRANE-ASSOCIATED SALT-INDUCIBLE PROTEIN-LIKE"/>
    <property type="match status" value="1"/>
</dbReference>
<dbReference type="Gramene" id="OE9A057260T1">
    <property type="protein sequence ID" value="OE9A057260C1"/>
    <property type="gene ID" value="OE9A057260"/>
</dbReference>
<keyword evidence="2" id="KW-0677">Repeat</keyword>
<protein>
    <submittedName>
        <fullName evidence="4">Pentatricopeptide repeat-containing At5g04810, chloroplastic</fullName>
    </submittedName>
</protein>
<dbReference type="InterPro" id="IPR002885">
    <property type="entry name" value="PPR_rpt"/>
</dbReference>
<comment type="caution">
    <text evidence="4">The sequence shown here is derived from an EMBL/GenBank/DDBJ whole genome shotgun (WGS) entry which is preliminary data.</text>
</comment>
<dbReference type="InterPro" id="IPR050667">
    <property type="entry name" value="PPR-containing_protein"/>
</dbReference>